<dbReference type="Proteomes" id="UP001228581">
    <property type="component" value="Unassembled WGS sequence"/>
</dbReference>
<keyword evidence="1" id="KW-1188">Viral release from host cell</keyword>
<evidence type="ECO:0000313" key="5">
    <source>
        <dbReference type="Proteomes" id="UP001228581"/>
    </source>
</evidence>
<dbReference type="PANTHER" id="PTHR37813:SF1">
    <property type="entry name" value="FELS-2 PROPHAGE PROTEIN"/>
    <property type="match status" value="1"/>
</dbReference>
<name>A0ABT7CKD4_9BACT</name>
<dbReference type="InterPro" id="IPR010090">
    <property type="entry name" value="Phage_tape_meas"/>
</dbReference>
<organism evidence="4 5">
    <name type="scientific">Xanthocytophaga flava</name>
    <dbReference type="NCBI Taxonomy" id="3048013"/>
    <lineage>
        <taxon>Bacteria</taxon>
        <taxon>Pseudomonadati</taxon>
        <taxon>Bacteroidota</taxon>
        <taxon>Cytophagia</taxon>
        <taxon>Cytophagales</taxon>
        <taxon>Rhodocytophagaceae</taxon>
        <taxon>Xanthocytophaga</taxon>
    </lineage>
</organism>
<dbReference type="NCBIfam" id="TIGR01760">
    <property type="entry name" value="tape_meas_TP901"/>
    <property type="match status" value="1"/>
</dbReference>
<comment type="caution">
    <text evidence="4">The sequence shown here is derived from an EMBL/GenBank/DDBJ whole genome shotgun (WGS) entry which is preliminary data.</text>
</comment>
<evidence type="ECO:0000259" key="3">
    <source>
        <dbReference type="Pfam" id="PF10145"/>
    </source>
</evidence>
<proteinExistence type="predicted"/>
<keyword evidence="2" id="KW-0175">Coiled coil</keyword>
<protein>
    <submittedName>
        <fullName evidence="4">Phage tail tape measure protein</fullName>
    </submittedName>
</protein>
<feature type="domain" description="Phage tail tape measure protein" evidence="3">
    <location>
        <begin position="169"/>
        <end position="364"/>
    </location>
</feature>
<dbReference type="RefSeq" id="WP_313997068.1">
    <property type="nucleotide sequence ID" value="NZ_JASJOT010000008.1"/>
</dbReference>
<keyword evidence="5" id="KW-1185">Reference proteome</keyword>
<sequence length="601" mass="63555">MANTLEWLFNIKGNVQAQLNSAASAFMKTDSLAKQFQKTTNALPNSLEGIRKKIDDLKVIRELTTDVKELAKANREIQSLEKQSNKLSGLGTQNKVQSFLQNGALSQIPGVAGLAGIATPAGAAAAGVALVGAALVDGTKKAFAFEAGMAKANTTLGLSKGELEVVSKEVKSLAATSGLENAIGQVPDAFNQIVSGVGDTKTSLDILRNSLKGAEAAQTDLNVVSDATVNVLNAVGKSNTNAKEVLDTLFGAVNVGKGEFADFANYLPKIIPLSNNLGLSFKETAGAFAYYTSQGLKAEAASTTLENVFKALSDSKRQKEFKKLGIELFDNQGKLKSLVDISTQLKTRFDGLTAKQRIRILDSLGLDQEATLGLSSFIQDVDKLKDSISRTSNAAQEGIGLDAAAKNGANAQAEYNRLMNQFTDILTELGLKILPIVNNVLGHLNNMLIFIKGSFGAIGKLNDKIGETVNGNKALQAVANPVGFIAGLFGKKDNPTTPVENRPTKAINRVAALPGALAKPKVDPFAKKRLEELDKKDQDTVNKVTGGGSRPVNINIRFESLNKGGITIQSTTVQEGAAQIEAILSEYLLRVVNSANQVALG</sequence>
<dbReference type="Pfam" id="PF10145">
    <property type="entry name" value="PhageMin_Tail"/>
    <property type="match status" value="1"/>
</dbReference>
<feature type="coiled-coil region" evidence="2">
    <location>
        <begin position="60"/>
        <end position="90"/>
    </location>
</feature>
<evidence type="ECO:0000313" key="4">
    <source>
        <dbReference type="EMBL" id="MDJ1494155.1"/>
    </source>
</evidence>
<evidence type="ECO:0000256" key="1">
    <source>
        <dbReference type="ARBA" id="ARBA00022612"/>
    </source>
</evidence>
<accession>A0ABT7CKD4</accession>
<evidence type="ECO:0000256" key="2">
    <source>
        <dbReference type="SAM" id="Coils"/>
    </source>
</evidence>
<dbReference type="PANTHER" id="PTHR37813">
    <property type="entry name" value="FELS-2 PROPHAGE PROTEIN"/>
    <property type="match status" value="1"/>
</dbReference>
<dbReference type="EMBL" id="JASJOT010000008">
    <property type="protein sequence ID" value="MDJ1494155.1"/>
    <property type="molecule type" value="Genomic_DNA"/>
</dbReference>
<reference evidence="4 5" key="1">
    <citation type="submission" date="2023-05" db="EMBL/GenBank/DDBJ databases">
        <authorList>
            <person name="Zhang X."/>
        </authorList>
    </citation>
    <scope>NUCLEOTIDE SEQUENCE [LARGE SCALE GENOMIC DNA]</scope>
    <source>
        <strain evidence="4 5">DM2B3-1</strain>
    </source>
</reference>
<gene>
    <name evidence="4" type="ORF">QNI19_14520</name>
</gene>